<organism evidence="2 3">
    <name type="scientific">Schistosoma mattheei</name>
    <dbReference type="NCBI Taxonomy" id="31246"/>
    <lineage>
        <taxon>Eukaryota</taxon>
        <taxon>Metazoa</taxon>
        <taxon>Spiralia</taxon>
        <taxon>Lophotrochozoa</taxon>
        <taxon>Platyhelminthes</taxon>
        <taxon>Trematoda</taxon>
        <taxon>Digenea</taxon>
        <taxon>Strigeidida</taxon>
        <taxon>Schistosomatoidea</taxon>
        <taxon>Schistosomatidae</taxon>
        <taxon>Schistosoma</taxon>
    </lineage>
</organism>
<feature type="compositionally biased region" description="Basic and acidic residues" evidence="1">
    <location>
        <begin position="57"/>
        <end position="94"/>
    </location>
</feature>
<dbReference type="AlphaFoldDB" id="A0A183PTD6"/>
<feature type="region of interest" description="Disordered" evidence="1">
    <location>
        <begin position="1"/>
        <end position="94"/>
    </location>
</feature>
<dbReference type="Proteomes" id="UP000269396">
    <property type="component" value="Unassembled WGS sequence"/>
</dbReference>
<sequence>MQNTLDTLTGHYQQHPTKGENKPDLSGGRTQEEALEVDRIHIEDINELRQKTSPHMESSRPKEMRKNKEHVTPGNGDRHEKNEQELDGTRKEGP</sequence>
<dbReference type="EMBL" id="UZAL01039023">
    <property type="protein sequence ID" value="VDP74744.1"/>
    <property type="molecule type" value="Genomic_DNA"/>
</dbReference>
<gene>
    <name evidence="2" type="ORF">SMTD_LOCUS17622</name>
</gene>
<feature type="compositionally biased region" description="Basic and acidic residues" evidence="1">
    <location>
        <begin position="30"/>
        <end position="50"/>
    </location>
</feature>
<reference evidence="2 3" key="1">
    <citation type="submission" date="2018-11" db="EMBL/GenBank/DDBJ databases">
        <authorList>
            <consortium name="Pathogen Informatics"/>
        </authorList>
    </citation>
    <scope>NUCLEOTIDE SEQUENCE [LARGE SCALE GENOMIC DNA]</scope>
    <source>
        <strain>Denwood</strain>
        <strain evidence="3">Zambia</strain>
    </source>
</reference>
<evidence type="ECO:0000313" key="2">
    <source>
        <dbReference type="EMBL" id="VDP74744.1"/>
    </source>
</evidence>
<evidence type="ECO:0000313" key="3">
    <source>
        <dbReference type="Proteomes" id="UP000269396"/>
    </source>
</evidence>
<proteinExistence type="predicted"/>
<accession>A0A183PTD6</accession>
<feature type="compositionally biased region" description="Polar residues" evidence="1">
    <location>
        <begin position="1"/>
        <end position="16"/>
    </location>
</feature>
<protein>
    <submittedName>
        <fullName evidence="2">Uncharacterized protein</fullName>
    </submittedName>
</protein>
<keyword evidence="3" id="KW-1185">Reference proteome</keyword>
<evidence type="ECO:0000256" key="1">
    <source>
        <dbReference type="SAM" id="MobiDB-lite"/>
    </source>
</evidence>
<name>A0A183PTD6_9TREM</name>